<dbReference type="Proteomes" id="UP000274556">
    <property type="component" value="Unassembled WGS sequence"/>
</dbReference>
<keyword evidence="2" id="KW-1185">Reference proteome</keyword>
<comment type="caution">
    <text evidence="1">The sequence shown here is derived from an EMBL/GenBank/DDBJ whole genome shotgun (WGS) entry which is preliminary data.</text>
</comment>
<proteinExistence type="predicted"/>
<dbReference type="EMBL" id="RBXL01000001">
    <property type="protein sequence ID" value="RKT44680.1"/>
    <property type="molecule type" value="Genomic_DNA"/>
</dbReference>
<reference evidence="1 2" key="1">
    <citation type="submission" date="2018-10" db="EMBL/GenBank/DDBJ databases">
        <title>Genomic Encyclopedia of Archaeal and Bacterial Type Strains, Phase II (KMG-II): from individual species to whole genera.</title>
        <authorList>
            <person name="Goeker M."/>
        </authorList>
    </citation>
    <scope>NUCLEOTIDE SEQUENCE [LARGE SCALE GENOMIC DNA]</scope>
    <source>
        <strain evidence="1 2">DSM 235</strain>
    </source>
</reference>
<dbReference type="RefSeq" id="WP_120797093.1">
    <property type="nucleotide sequence ID" value="NZ_RBXL01000001.1"/>
</dbReference>
<organism evidence="1 2">
    <name type="scientific">Thiocapsa rosea</name>
    <dbReference type="NCBI Taxonomy" id="69360"/>
    <lineage>
        <taxon>Bacteria</taxon>
        <taxon>Pseudomonadati</taxon>
        <taxon>Pseudomonadota</taxon>
        <taxon>Gammaproteobacteria</taxon>
        <taxon>Chromatiales</taxon>
        <taxon>Chromatiaceae</taxon>
        <taxon>Thiocapsa</taxon>
    </lineage>
</organism>
<protein>
    <submittedName>
        <fullName evidence="1">Uncharacterized protein</fullName>
    </submittedName>
</protein>
<sequence>MRKPTFTKATHPFNGDFITWCDDCVHLGLGELFVDQAMSIAVLNAKKEGTACTVTREQLRFWGYDIYSKQGWEHDTLIRMGFKPIVGDWRDSAAWQGCVF</sequence>
<dbReference type="AlphaFoldDB" id="A0A495V7J0"/>
<evidence type="ECO:0000313" key="2">
    <source>
        <dbReference type="Proteomes" id="UP000274556"/>
    </source>
</evidence>
<accession>A0A495V7J0</accession>
<evidence type="ECO:0000313" key="1">
    <source>
        <dbReference type="EMBL" id="RKT44680.1"/>
    </source>
</evidence>
<gene>
    <name evidence="1" type="ORF">BDD21_2075</name>
</gene>
<name>A0A495V7J0_9GAMM</name>